<dbReference type="Pfam" id="PF06985">
    <property type="entry name" value="HET"/>
    <property type="match status" value="1"/>
</dbReference>
<name>A0A2S6CD48_9PEZI</name>
<dbReference type="PANTHER" id="PTHR24148:SF73">
    <property type="entry name" value="HET DOMAIN PROTEIN (AFU_ORTHOLOGUE AFUA_8G01020)"/>
    <property type="match status" value="1"/>
</dbReference>
<dbReference type="InterPro" id="IPR052895">
    <property type="entry name" value="HetReg/Transcr_Mod"/>
</dbReference>
<proteinExistence type="predicted"/>
<protein>
    <recommendedName>
        <fullName evidence="1">Heterokaryon incompatibility domain-containing protein</fullName>
    </recommendedName>
</protein>
<gene>
    <name evidence="2" type="ORF">CBER1_00104</name>
</gene>
<keyword evidence="3" id="KW-1185">Reference proteome</keyword>
<evidence type="ECO:0000313" key="2">
    <source>
        <dbReference type="EMBL" id="PPJ57655.1"/>
    </source>
</evidence>
<feature type="domain" description="Heterokaryon incompatibility" evidence="1">
    <location>
        <begin position="28"/>
        <end position="197"/>
    </location>
</feature>
<comment type="caution">
    <text evidence="2">The sequence shown here is derived from an EMBL/GenBank/DDBJ whole genome shotgun (WGS) entry which is preliminary data.</text>
</comment>
<dbReference type="Proteomes" id="UP000237631">
    <property type="component" value="Unassembled WGS sequence"/>
</dbReference>
<dbReference type="AlphaFoldDB" id="A0A2S6CD48"/>
<sequence length="589" mass="67927">MRVDLSGSGHYEYELKSNISLRVSKPRYTALSYPWGDNHREKHIEVDGCVLSISRNLYHALKAVKESWKAVGTREEERYLWIDQVCIDQKRDAEKNHQVAFMGSIYEMAEQVIIWLAVPMPLRSKFNTWQTWRDWHLRNSSQHQWLHDFGTLTRSMKDAKAARRGIVPGQEKSLLAWRNVNCIVDSSWWNRAWVYQEFMLSTRAIFLLDGLTVPWLDLHQFRGDFHSRLPLHAADCEEAITELSLQESRLQAVGSETASVWKKLFRRGRLPLGILKKDETEARSNLIDVKRQMRELNTYNQERAKAEMPWKLASFVMRSRANRSDFLGRSFQPLSTLMDHGRNCKSADPRDKVFAFLGLADPRYNIVADYSNARWPNASSTEVPNALLTEVAARIIVIEQRLDILAIAMDDRNNVYLGDDVLPTWVPNWSRAHNPSSEYKRFLRQIGFPLANDCNWRPCRASMDLQPQVAILPDRYGNPGRVLCAQAIYVTTLGKMVKDDHAQPWRLFKSKDTELHITASHLARPGDEGFIILGADEPFVLSRHSGSKFSYLRGHAMLWEQGSPSPILQGYMIGELQRQKVSLETVYIS</sequence>
<dbReference type="OrthoDB" id="3477286at2759"/>
<evidence type="ECO:0000259" key="1">
    <source>
        <dbReference type="Pfam" id="PF06985"/>
    </source>
</evidence>
<reference evidence="3" key="1">
    <citation type="journal article" date="2017" name="bioRxiv">
        <title>Conservation of a gene cluster reveals novel cercosporin biosynthetic mechanisms and extends production to the genus Colletotrichum.</title>
        <authorList>
            <person name="de Jonge R."/>
            <person name="Ebert M.K."/>
            <person name="Huitt-Roehl C.R."/>
            <person name="Pal P."/>
            <person name="Suttle J.C."/>
            <person name="Spanner R.E."/>
            <person name="Neubauer J.D."/>
            <person name="Jurick W.M.II."/>
            <person name="Stott K.A."/>
            <person name="Secor G.A."/>
            <person name="Thomma B.P.H.J."/>
            <person name="Van de Peer Y."/>
            <person name="Townsend C.A."/>
            <person name="Bolton M.D."/>
        </authorList>
    </citation>
    <scope>NUCLEOTIDE SEQUENCE [LARGE SCALE GENOMIC DNA]</scope>
    <source>
        <strain evidence="3">CBS538.71</strain>
    </source>
</reference>
<dbReference type="EMBL" id="PNEN01000488">
    <property type="protein sequence ID" value="PPJ57655.1"/>
    <property type="molecule type" value="Genomic_DNA"/>
</dbReference>
<evidence type="ECO:0000313" key="3">
    <source>
        <dbReference type="Proteomes" id="UP000237631"/>
    </source>
</evidence>
<dbReference type="PANTHER" id="PTHR24148">
    <property type="entry name" value="ANKYRIN REPEAT DOMAIN-CONTAINING PROTEIN 39 HOMOLOG-RELATED"/>
    <property type="match status" value="1"/>
</dbReference>
<dbReference type="STRING" id="357750.A0A2S6CD48"/>
<organism evidence="2 3">
    <name type="scientific">Cercospora berteroae</name>
    <dbReference type="NCBI Taxonomy" id="357750"/>
    <lineage>
        <taxon>Eukaryota</taxon>
        <taxon>Fungi</taxon>
        <taxon>Dikarya</taxon>
        <taxon>Ascomycota</taxon>
        <taxon>Pezizomycotina</taxon>
        <taxon>Dothideomycetes</taxon>
        <taxon>Dothideomycetidae</taxon>
        <taxon>Mycosphaerellales</taxon>
        <taxon>Mycosphaerellaceae</taxon>
        <taxon>Cercospora</taxon>
    </lineage>
</organism>
<accession>A0A2S6CD48</accession>
<dbReference type="InterPro" id="IPR010730">
    <property type="entry name" value="HET"/>
</dbReference>